<dbReference type="KEGG" id="lby:Lbys_1458"/>
<evidence type="ECO:0000313" key="2">
    <source>
        <dbReference type="Proteomes" id="UP000007435"/>
    </source>
</evidence>
<reference key="1">
    <citation type="submission" date="2010-11" db="EMBL/GenBank/DDBJ databases">
        <title>The complete genome of Leadbetterella byssophila DSM 17132.</title>
        <authorList>
            <consortium name="US DOE Joint Genome Institute (JGI-PGF)"/>
            <person name="Lucas S."/>
            <person name="Copeland A."/>
            <person name="Lapidus A."/>
            <person name="Glavina del Rio T."/>
            <person name="Dalin E."/>
            <person name="Tice H."/>
            <person name="Bruce D."/>
            <person name="Goodwin L."/>
            <person name="Pitluck S."/>
            <person name="Kyrpides N."/>
            <person name="Mavromatis K."/>
            <person name="Ivanova N."/>
            <person name="Teshima H."/>
            <person name="Brettin T."/>
            <person name="Detter J.C."/>
            <person name="Han C."/>
            <person name="Tapia R."/>
            <person name="Land M."/>
            <person name="Hauser L."/>
            <person name="Markowitz V."/>
            <person name="Cheng J.-F."/>
            <person name="Hugenholtz P."/>
            <person name="Woyke T."/>
            <person name="Wu D."/>
            <person name="Tindall B."/>
            <person name="Pomrenke H.G."/>
            <person name="Brambilla E."/>
            <person name="Klenk H.-P."/>
            <person name="Eisen J.A."/>
        </authorList>
    </citation>
    <scope>NUCLEOTIDE SEQUENCE [LARGE SCALE GENOMIC DNA]</scope>
    <source>
        <strain>DSM 17132</strain>
    </source>
</reference>
<reference evidence="1 2" key="2">
    <citation type="journal article" date="2011" name="Stand. Genomic Sci.">
        <title>Complete genome sequence of Leadbetterella byssophila type strain (4M15).</title>
        <authorList>
            <person name="Abt B."/>
            <person name="Teshima H."/>
            <person name="Lucas S."/>
            <person name="Lapidus A."/>
            <person name="Del Rio T.G."/>
            <person name="Nolan M."/>
            <person name="Tice H."/>
            <person name="Cheng J.F."/>
            <person name="Pitluck S."/>
            <person name="Liolios K."/>
            <person name="Pagani I."/>
            <person name="Ivanova N."/>
            <person name="Mavromatis K."/>
            <person name="Pati A."/>
            <person name="Tapia R."/>
            <person name="Han C."/>
            <person name="Goodwin L."/>
            <person name="Chen A."/>
            <person name="Palaniappan K."/>
            <person name="Land M."/>
            <person name="Hauser L."/>
            <person name="Chang Y.J."/>
            <person name="Jeffries C.D."/>
            <person name="Rohde M."/>
            <person name="Goker M."/>
            <person name="Tindall B.J."/>
            <person name="Detter J.C."/>
            <person name="Woyke T."/>
            <person name="Bristow J."/>
            <person name="Eisen J.A."/>
            <person name="Markowitz V."/>
            <person name="Hugenholtz P."/>
            <person name="Klenk H.P."/>
            <person name="Kyrpides N.C."/>
        </authorList>
    </citation>
    <scope>NUCLEOTIDE SEQUENCE [LARGE SCALE GENOMIC DNA]</scope>
    <source>
        <strain evidence="2">DSM 17132 / JCM 16389 / KACC 11308 / NBRC 106382 / 4M15</strain>
    </source>
</reference>
<organism evidence="1 2">
    <name type="scientific">Leadbetterella byssophila (strain DSM 17132 / JCM 16389 / KACC 11308 / NBRC 106382 / 4M15)</name>
    <dbReference type="NCBI Taxonomy" id="649349"/>
    <lineage>
        <taxon>Bacteria</taxon>
        <taxon>Pseudomonadati</taxon>
        <taxon>Bacteroidota</taxon>
        <taxon>Cytophagia</taxon>
        <taxon>Cytophagales</taxon>
        <taxon>Leadbetterellaceae</taxon>
        <taxon>Leadbetterella</taxon>
    </lineage>
</organism>
<dbReference type="AlphaFoldDB" id="E4RWW6"/>
<dbReference type="STRING" id="649349.Lbys_1458"/>
<dbReference type="InterPro" id="IPR010994">
    <property type="entry name" value="RuvA_2-like"/>
</dbReference>
<dbReference type="Pfam" id="PF12836">
    <property type="entry name" value="HHH_3"/>
    <property type="match status" value="1"/>
</dbReference>
<dbReference type="SUPFAM" id="SSF47781">
    <property type="entry name" value="RuvA domain 2-like"/>
    <property type="match status" value="1"/>
</dbReference>
<gene>
    <name evidence="1" type="ordered locus">Lbys_1458</name>
</gene>
<sequence>MKKWISILFLWMSYTCYSQEIPEEWKEGWGDENLERKLEDLYALIQEPLDLNKVSRDELMSLSFLNVRQVEDILIHREKYGHFLSIYELQVIPSLSLDILRKLAPIVKVSSNLAAGGSESHFLLYRTDFTLEKSKGFLEDEFGGDRLRQHLRYKWVNRDRFSLAFLMEKDPGEKDMFDHYLITLQWKNLGPLKQVILGNYSFQWGQGLVSSGGFSLGKGSEPVLGVKKGDLGFRPFQSLSEDLGFRGMALNSEFKNMELSFFYSHQFRDANLDGENFTSLVTSGLHRTENEIGKKDNVKEQVWGTSIKRRLKNSTLGMAYMETHFDKVFRKRDALYNYFSFQGKHHQILSLQGNYGGANYTLFSEIAYSEALAGVVGLSATIGRELDVSLVYRNYPARFTTLFGDAFSENSTPINERGQFLGWKYRFRRHWELQGHYDLYQFPWLKFGISHPSEGRDYSLKLWYKPRKTLTFKAQWREKYGLSKGAGLRVDWIFFKDWKVQSQWAWRAVSGDGWAWANDFEGSTGKWKWKLRCAYLHAPSYENRVYIYENDVLYATSFPAYYGEGIRYYVLVKRPLLKNMDVWVKFAQSRLDRNLGSGWDELPGTVKSDFRVQLKYSF</sequence>
<accession>E4RWW6</accession>
<dbReference type="Proteomes" id="UP000007435">
    <property type="component" value="Chromosome"/>
</dbReference>
<dbReference type="EMBL" id="CP002305">
    <property type="protein sequence ID" value="ADQ17172.1"/>
    <property type="molecule type" value="Genomic_DNA"/>
</dbReference>
<proteinExistence type="predicted"/>
<name>E4RWW6_LEAB4</name>
<evidence type="ECO:0000313" key="1">
    <source>
        <dbReference type="EMBL" id="ADQ17172.1"/>
    </source>
</evidence>
<keyword evidence="2" id="KW-1185">Reference proteome</keyword>
<dbReference type="HOGENOM" id="CLU_024854_0_0_10"/>
<evidence type="ECO:0008006" key="3">
    <source>
        <dbReference type="Google" id="ProtNLM"/>
    </source>
</evidence>
<protein>
    <recommendedName>
        <fullName evidence="3">Helix-hairpin-helix motif protein</fullName>
    </recommendedName>
</protein>
<dbReference type="RefSeq" id="WP_013408221.1">
    <property type="nucleotide sequence ID" value="NC_014655.1"/>
</dbReference>
<dbReference type="eggNOG" id="COG1555">
    <property type="taxonomic scope" value="Bacteria"/>
</dbReference>